<dbReference type="RefSeq" id="WP_107754899.1">
    <property type="nucleotide sequence ID" value="NZ_QBKF01000018.1"/>
</dbReference>
<accession>A0A2T7ULP1</accession>
<reference evidence="3 4" key="1">
    <citation type="journal article" date="2011" name="Syst. Appl. Microbiol.">
        <title>Defluviimonas denitrificans gen. nov., sp. nov., and Pararhodobacter aggregans gen. nov., sp. nov., non-phototrophic Rhodobacteraceae from the biofilter of a marine aquaculture.</title>
        <authorList>
            <person name="Foesel B.U."/>
            <person name="Drake H.L."/>
            <person name="Schramm A."/>
        </authorList>
    </citation>
    <scope>NUCLEOTIDE SEQUENCE [LARGE SCALE GENOMIC DNA]</scope>
    <source>
        <strain evidence="3 4">D1-19</strain>
    </source>
</reference>
<keyword evidence="1" id="KW-0560">Oxidoreductase</keyword>
<dbReference type="Gene3D" id="3.20.20.100">
    <property type="entry name" value="NADP-dependent oxidoreductase domain"/>
    <property type="match status" value="1"/>
</dbReference>
<gene>
    <name evidence="3" type="ORF">DDE23_20185</name>
</gene>
<sequence>MHQLTLGRDGPAIPDFCFGTMTFGRQTPEAEAFRQLDMARERGLIFLDTAEMYPVNPVEAGTRGLTEAILGRWMAARGGREGLVLATKVTGEGSAVIEGGAPRIDRARLRAAVEESLGRLGTDHIDLFQLHWPDRGSYHFRKHWSYKPGADAAGFRAHVEEVLTEAQALIAEGKIGRLGLSNETAWGLAQWIRAAEERGLPRIASIQNEYSLLCRLFDTDLAEASVMEEVPLLGFSPLATGLLTGKYAGDVTPEDSRRARNPDLGGRITPRVFEAVAAYRGLALDWGMDPVVMALAWFRSRPFTAIPILGATTAAQLEQQLPALETNLPEALVAAIDQVYRAHPLPY</sequence>
<dbReference type="EMBL" id="QDDR01000013">
    <property type="protein sequence ID" value="PVE45586.1"/>
    <property type="molecule type" value="Genomic_DNA"/>
</dbReference>
<dbReference type="Pfam" id="PF00248">
    <property type="entry name" value="Aldo_ket_red"/>
    <property type="match status" value="1"/>
</dbReference>
<proteinExistence type="predicted"/>
<evidence type="ECO:0000259" key="2">
    <source>
        <dbReference type="Pfam" id="PF00248"/>
    </source>
</evidence>
<comment type="caution">
    <text evidence="3">The sequence shown here is derived from an EMBL/GenBank/DDBJ whole genome shotgun (WGS) entry which is preliminary data.</text>
</comment>
<dbReference type="SUPFAM" id="SSF51430">
    <property type="entry name" value="NAD(P)-linked oxidoreductase"/>
    <property type="match status" value="1"/>
</dbReference>
<dbReference type="InterPro" id="IPR050523">
    <property type="entry name" value="AKR_Detox_Biosynth"/>
</dbReference>
<evidence type="ECO:0000313" key="4">
    <source>
        <dbReference type="Proteomes" id="UP000244810"/>
    </source>
</evidence>
<evidence type="ECO:0000313" key="3">
    <source>
        <dbReference type="EMBL" id="PVE45586.1"/>
    </source>
</evidence>
<dbReference type="AlphaFoldDB" id="A0A2T7ULP1"/>
<dbReference type="OrthoDB" id="9803483at2"/>
<evidence type="ECO:0000256" key="1">
    <source>
        <dbReference type="ARBA" id="ARBA00023002"/>
    </source>
</evidence>
<dbReference type="Proteomes" id="UP000244810">
    <property type="component" value="Unassembled WGS sequence"/>
</dbReference>
<dbReference type="InterPro" id="IPR036812">
    <property type="entry name" value="NAD(P)_OxRdtase_dom_sf"/>
</dbReference>
<dbReference type="InterPro" id="IPR023210">
    <property type="entry name" value="NADP_OxRdtase_dom"/>
</dbReference>
<protein>
    <submittedName>
        <fullName evidence="3">Aldo/keto reductase</fullName>
    </submittedName>
</protein>
<dbReference type="GO" id="GO:0016491">
    <property type="term" value="F:oxidoreductase activity"/>
    <property type="evidence" value="ECO:0007669"/>
    <property type="project" value="UniProtKB-KW"/>
</dbReference>
<dbReference type="PANTHER" id="PTHR43364:SF4">
    <property type="entry name" value="NAD(P)-LINKED OXIDOREDUCTASE SUPERFAMILY PROTEIN"/>
    <property type="match status" value="1"/>
</dbReference>
<organism evidence="3 4">
    <name type="scientific">Pararhodobacter aggregans</name>
    <dbReference type="NCBI Taxonomy" id="404875"/>
    <lineage>
        <taxon>Bacteria</taxon>
        <taxon>Pseudomonadati</taxon>
        <taxon>Pseudomonadota</taxon>
        <taxon>Alphaproteobacteria</taxon>
        <taxon>Rhodobacterales</taxon>
        <taxon>Paracoccaceae</taxon>
        <taxon>Pararhodobacter</taxon>
    </lineage>
</organism>
<feature type="domain" description="NADP-dependent oxidoreductase" evidence="2">
    <location>
        <begin position="17"/>
        <end position="340"/>
    </location>
</feature>
<dbReference type="PANTHER" id="PTHR43364">
    <property type="entry name" value="NADH-SPECIFIC METHYLGLYOXAL REDUCTASE-RELATED"/>
    <property type="match status" value="1"/>
</dbReference>
<keyword evidence="4" id="KW-1185">Reference proteome</keyword>
<name>A0A2T7ULP1_9RHOB</name>